<dbReference type="RefSeq" id="WP_212642304.1">
    <property type="nucleotide sequence ID" value="NZ_CP074132.1"/>
</dbReference>
<evidence type="ECO:0000313" key="3">
    <source>
        <dbReference type="EMBL" id="QUX29445.1"/>
    </source>
</evidence>
<dbReference type="Proteomes" id="UP000678016">
    <property type="component" value="Chromosome"/>
</dbReference>
<feature type="region of interest" description="Disordered" evidence="1">
    <location>
        <begin position="1"/>
        <end position="171"/>
    </location>
</feature>
<sequence length="196" mass="21381">MTAPVLTPAAPALSSDMRRVLDAPRGQRFGRPGARAADRTAKRPAPAPPPPLVSLGRTPRERELLARMPDTPRLRYRLTHGDVPAWMIESESRKSRPHGASAPDPEPRTRPRPRPGPERGPAPRPAPGDGPGPEPLPVPRPRRERTPPPPLPRRSDRPRRTASHRKPRRRLGWTVAGYALATAAGALAHHLTGLLA</sequence>
<evidence type="ECO:0000313" key="4">
    <source>
        <dbReference type="Proteomes" id="UP000678016"/>
    </source>
</evidence>
<feature type="transmembrane region" description="Helical" evidence="2">
    <location>
        <begin position="171"/>
        <end position="191"/>
    </location>
</feature>
<feature type="compositionally biased region" description="Low complexity" evidence="1">
    <location>
        <begin position="1"/>
        <end position="13"/>
    </location>
</feature>
<proteinExistence type="predicted"/>
<protein>
    <submittedName>
        <fullName evidence="3">Uncharacterized protein</fullName>
    </submittedName>
</protein>
<feature type="compositionally biased region" description="Basic and acidic residues" evidence="1">
    <location>
        <begin position="58"/>
        <end position="73"/>
    </location>
</feature>
<keyword evidence="2" id="KW-0812">Transmembrane</keyword>
<feature type="compositionally biased region" description="Basic residues" evidence="1">
    <location>
        <begin position="160"/>
        <end position="171"/>
    </location>
</feature>
<evidence type="ECO:0000256" key="2">
    <source>
        <dbReference type="SAM" id="Phobius"/>
    </source>
</evidence>
<keyword evidence="4" id="KW-1185">Reference proteome</keyword>
<reference evidence="4" key="1">
    <citation type="submission" date="2021-05" db="EMBL/GenBank/DDBJ databases">
        <title>Direct Submission.</title>
        <authorList>
            <person name="Li K."/>
            <person name="Gao J."/>
        </authorList>
    </citation>
    <scope>NUCLEOTIDE SEQUENCE [LARGE SCALE GENOMIC DNA]</scope>
    <source>
        <strain evidence="4">HDS12</strain>
    </source>
</reference>
<gene>
    <name evidence="3" type="ORF">KGD83_02305</name>
</gene>
<feature type="compositionally biased region" description="Pro residues" evidence="1">
    <location>
        <begin position="118"/>
        <end position="139"/>
    </location>
</feature>
<evidence type="ECO:0000256" key="1">
    <source>
        <dbReference type="SAM" id="MobiDB-lite"/>
    </source>
</evidence>
<organism evidence="3 4">
    <name type="scientific">Nocardiopsis akebiae</name>
    <dbReference type="NCBI Taxonomy" id="2831968"/>
    <lineage>
        <taxon>Bacteria</taxon>
        <taxon>Bacillati</taxon>
        <taxon>Actinomycetota</taxon>
        <taxon>Actinomycetes</taxon>
        <taxon>Streptosporangiales</taxon>
        <taxon>Nocardiopsidaceae</taxon>
        <taxon>Nocardiopsis</taxon>
    </lineage>
</organism>
<name>A0ABX8C4X2_9ACTN</name>
<keyword evidence="2" id="KW-0472">Membrane</keyword>
<dbReference type="EMBL" id="CP074132">
    <property type="protein sequence ID" value="QUX29445.1"/>
    <property type="molecule type" value="Genomic_DNA"/>
</dbReference>
<keyword evidence="2" id="KW-1133">Transmembrane helix</keyword>
<accession>A0ABX8C4X2</accession>